<evidence type="ECO:0000313" key="3">
    <source>
        <dbReference type="Proteomes" id="UP000006671"/>
    </source>
</evidence>
<dbReference type="VEuPathDB" id="AmoebaDB:NAEGRDRAFT_70008"/>
<dbReference type="InterPro" id="IPR011990">
    <property type="entry name" value="TPR-like_helical_dom_sf"/>
</dbReference>
<name>D2VM47_NAEGR</name>
<protein>
    <submittedName>
        <fullName evidence="2">Predicted protein</fullName>
    </submittedName>
</protein>
<reference evidence="2 3" key="1">
    <citation type="journal article" date="2010" name="Cell">
        <title>The genome of Naegleria gruberi illuminates early eukaryotic versatility.</title>
        <authorList>
            <person name="Fritz-Laylin L.K."/>
            <person name="Prochnik S.E."/>
            <person name="Ginger M.L."/>
            <person name="Dacks J.B."/>
            <person name="Carpenter M.L."/>
            <person name="Field M.C."/>
            <person name="Kuo A."/>
            <person name="Paredez A."/>
            <person name="Chapman J."/>
            <person name="Pham J."/>
            <person name="Shu S."/>
            <person name="Neupane R."/>
            <person name="Cipriano M."/>
            <person name="Mancuso J."/>
            <person name="Tu H."/>
            <person name="Salamov A."/>
            <person name="Lindquist E."/>
            <person name="Shapiro H."/>
            <person name="Lucas S."/>
            <person name="Grigoriev I.V."/>
            <person name="Cande W.Z."/>
            <person name="Fulton C."/>
            <person name="Rokhsar D.S."/>
            <person name="Dawson S.C."/>
        </authorList>
    </citation>
    <scope>NUCLEOTIDE SEQUENCE [LARGE SCALE GENOMIC DNA]</scope>
    <source>
        <strain evidence="2 3">NEG-M</strain>
    </source>
</reference>
<proteinExistence type="predicted"/>
<feature type="region of interest" description="Disordered" evidence="1">
    <location>
        <begin position="1"/>
        <end position="46"/>
    </location>
</feature>
<dbReference type="AlphaFoldDB" id="D2VM47"/>
<evidence type="ECO:0000313" key="2">
    <source>
        <dbReference type="EMBL" id="EFC42165.1"/>
    </source>
</evidence>
<dbReference type="EMBL" id="GG738881">
    <property type="protein sequence ID" value="EFC42165.1"/>
    <property type="molecule type" value="Genomic_DNA"/>
</dbReference>
<organism evidence="3">
    <name type="scientific">Naegleria gruberi</name>
    <name type="common">Amoeba</name>
    <dbReference type="NCBI Taxonomy" id="5762"/>
    <lineage>
        <taxon>Eukaryota</taxon>
        <taxon>Discoba</taxon>
        <taxon>Heterolobosea</taxon>
        <taxon>Tetramitia</taxon>
        <taxon>Eutetramitia</taxon>
        <taxon>Vahlkampfiidae</taxon>
        <taxon>Naegleria</taxon>
    </lineage>
</organism>
<dbReference type="RefSeq" id="XP_002674909.1">
    <property type="nucleotide sequence ID" value="XM_002674863.1"/>
</dbReference>
<evidence type="ECO:0000256" key="1">
    <source>
        <dbReference type="SAM" id="MobiDB-lite"/>
    </source>
</evidence>
<dbReference type="OrthoDB" id="10252506at2759"/>
<dbReference type="KEGG" id="ngr:NAEGRDRAFT_70008"/>
<gene>
    <name evidence="2" type="ORF">NAEGRDRAFT_70008</name>
</gene>
<accession>D2VM47</accession>
<dbReference type="Proteomes" id="UP000006671">
    <property type="component" value="Unassembled WGS sequence"/>
</dbReference>
<dbReference type="InParanoid" id="D2VM47"/>
<dbReference type="OMA" id="ESAIGCF"/>
<keyword evidence="3" id="KW-1185">Reference proteome</keyword>
<sequence>MSSSRSDSRDSRDNRDNRDGRDRDGGRYNDRDYHRDYHRDYRGNNDKHNYRNVAVYEIPTPLPTIDVSSSDIDKTPHLIFSKYSYVGDYQWPETPNNHIRRILSKYSNAFDQNKSEYSPSAIANMDHGKYVYILMYFQSNKKFYVDALFKFSSEGDKFMQDNPKMKHELKYFIYFFRIVSIVNALKHNRAYAENIEVEPIYKKATETLQESLKNQEINQKQFEHYLCMLKLWFANYLDVSEKPRDDALFYYKEVLMFCLQHSPFTEDLYFKTVYNLAIYFIKLKLLESAIGCFESLFYIATAENRLSKYLSTKTRNIGRLAYECSDLLYKNGEKDRAKDIINKVLDKKLSSDDYARDLRHLLNKI</sequence>
<dbReference type="SUPFAM" id="SSF48452">
    <property type="entry name" value="TPR-like"/>
    <property type="match status" value="1"/>
</dbReference>
<dbReference type="GeneID" id="8851810"/>